<accession>A0A6C0BE42</accession>
<evidence type="ECO:0000313" key="1">
    <source>
        <dbReference type="EMBL" id="QHS90031.1"/>
    </source>
</evidence>
<sequence length="127" mass="14677">MSEIDIKSIEKEIDNFVVKVVNLFCDNRAKTFIFASELLKNELLQNPTSWNDYHLNSGFIISMLYNYVNNNDPENFVYLLMCSTSLLEPSLKLKNGVDDKKIDNITQLCSEVYYFIDKSIESKSSVL</sequence>
<organism evidence="1">
    <name type="scientific">viral metagenome</name>
    <dbReference type="NCBI Taxonomy" id="1070528"/>
    <lineage>
        <taxon>unclassified sequences</taxon>
        <taxon>metagenomes</taxon>
        <taxon>organismal metagenomes</taxon>
    </lineage>
</organism>
<proteinExistence type="predicted"/>
<protein>
    <submittedName>
        <fullName evidence="1">Uncharacterized protein</fullName>
    </submittedName>
</protein>
<dbReference type="EMBL" id="MN739123">
    <property type="protein sequence ID" value="QHS90031.1"/>
    <property type="molecule type" value="Genomic_DNA"/>
</dbReference>
<name>A0A6C0BE42_9ZZZZ</name>
<dbReference type="AlphaFoldDB" id="A0A6C0BE42"/>
<reference evidence="1" key="1">
    <citation type="journal article" date="2020" name="Nature">
        <title>Giant virus diversity and host interactions through global metagenomics.</title>
        <authorList>
            <person name="Schulz F."/>
            <person name="Roux S."/>
            <person name="Paez-Espino D."/>
            <person name="Jungbluth S."/>
            <person name="Walsh D.A."/>
            <person name="Denef V.J."/>
            <person name="McMahon K.D."/>
            <person name="Konstantinidis K.T."/>
            <person name="Eloe-Fadrosh E.A."/>
            <person name="Kyrpides N.C."/>
            <person name="Woyke T."/>
        </authorList>
    </citation>
    <scope>NUCLEOTIDE SEQUENCE</scope>
    <source>
        <strain evidence="1">GVMAG-M-3300010160-4</strain>
    </source>
</reference>